<protein>
    <recommendedName>
        <fullName evidence="5">DUF4148 domain-containing protein</fullName>
    </recommendedName>
</protein>
<organism evidence="3 4">
    <name type="scientific">Bordetella genomosp. 13</name>
    <dbReference type="NCBI Taxonomy" id="463040"/>
    <lineage>
        <taxon>Bacteria</taxon>
        <taxon>Pseudomonadati</taxon>
        <taxon>Pseudomonadota</taxon>
        <taxon>Betaproteobacteria</taxon>
        <taxon>Burkholderiales</taxon>
        <taxon>Alcaligenaceae</taxon>
        <taxon>Bordetella</taxon>
    </lineage>
</organism>
<evidence type="ECO:0000256" key="2">
    <source>
        <dbReference type="SAM" id="SignalP"/>
    </source>
</evidence>
<feature type="region of interest" description="Disordered" evidence="1">
    <location>
        <begin position="35"/>
        <end position="104"/>
    </location>
</feature>
<evidence type="ECO:0000313" key="4">
    <source>
        <dbReference type="Proteomes" id="UP000194161"/>
    </source>
</evidence>
<accession>A0A1W6ZCE2</accession>
<sequence length="104" mass="11546">MQKAQTIKKLVPIAALSVLAVLGAAQAQEATVVPQSTSNLTREEVMQDQRAWRESGMDEVWQSEQTPDIDSPQYRAQYAQYQRLVEHHGAPSQSAARPTTEPRG</sequence>
<evidence type="ECO:0000256" key="1">
    <source>
        <dbReference type="SAM" id="MobiDB-lite"/>
    </source>
</evidence>
<keyword evidence="4" id="KW-1185">Reference proteome</keyword>
<dbReference type="Proteomes" id="UP000194161">
    <property type="component" value="Chromosome"/>
</dbReference>
<dbReference type="OrthoDB" id="7062301at2"/>
<evidence type="ECO:0000313" key="3">
    <source>
        <dbReference type="EMBL" id="ARP95058.1"/>
    </source>
</evidence>
<reference evidence="3 4" key="1">
    <citation type="submission" date="2017-05" db="EMBL/GenBank/DDBJ databases">
        <title>Complete and WGS of Bordetella genogroups.</title>
        <authorList>
            <person name="Spilker T."/>
            <person name="LiPuma J."/>
        </authorList>
    </citation>
    <scope>NUCLEOTIDE SEQUENCE [LARGE SCALE GENOMIC DNA]</scope>
    <source>
        <strain evidence="3 4">AU7206</strain>
    </source>
</reference>
<keyword evidence="2" id="KW-0732">Signal</keyword>
<dbReference type="EMBL" id="CP021111">
    <property type="protein sequence ID" value="ARP95058.1"/>
    <property type="molecule type" value="Genomic_DNA"/>
</dbReference>
<dbReference type="RefSeq" id="WP_086078822.1">
    <property type="nucleotide sequence ID" value="NZ_CP021111.1"/>
</dbReference>
<evidence type="ECO:0008006" key="5">
    <source>
        <dbReference type="Google" id="ProtNLM"/>
    </source>
</evidence>
<feature type="compositionally biased region" description="Basic and acidic residues" evidence="1">
    <location>
        <begin position="41"/>
        <end position="56"/>
    </location>
</feature>
<feature type="signal peptide" evidence="2">
    <location>
        <begin position="1"/>
        <end position="27"/>
    </location>
</feature>
<dbReference type="KEGG" id="bgm:CAL15_12145"/>
<feature type="compositionally biased region" description="Low complexity" evidence="1">
    <location>
        <begin position="73"/>
        <end position="83"/>
    </location>
</feature>
<dbReference type="AlphaFoldDB" id="A0A1W6ZCE2"/>
<gene>
    <name evidence="3" type="ORF">CAL15_12145</name>
</gene>
<name>A0A1W6ZCE2_9BORD</name>
<feature type="chain" id="PRO_5013207358" description="DUF4148 domain-containing protein" evidence="2">
    <location>
        <begin position="28"/>
        <end position="104"/>
    </location>
</feature>
<proteinExistence type="predicted"/>